<feature type="transmembrane region" description="Helical" evidence="6">
    <location>
        <begin position="175"/>
        <end position="194"/>
    </location>
</feature>
<keyword evidence="8" id="KW-1185">Reference proteome</keyword>
<evidence type="ECO:0000256" key="2">
    <source>
        <dbReference type="ARBA" id="ARBA00022475"/>
    </source>
</evidence>
<dbReference type="AlphaFoldDB" id="A0A2K8U649"/>
<dbReference type="Pfam" id="PF01810">
    <property type="entry name" value="LysE"/>
    <property type="match status" value="1"/>
</dbReference>
<dbReference type="PANTHER" id="PTHR38825:SF2">
    <property type="entry name" value="LYSINE TRANSPORTER LYSE"/>
    <property type="match status" value="1"/>
</dbReference>
<feature type="transmembrane region" description="Helical" evidence="6">
    <location>
        <begin position="39"/>
        <end position="60"/>
    </location>
</feature>
<dbReference type="Proteomes" id="UP000232638">
    <property type="component" value="Chromosome"/>
</dbReference>
<name>A0A2K8U649_9GAMM</name>
<dbReference type="EMBL" id="CP020370">
    <property type="protein sequence ID" value="AUB81060.1"/>
    <property type="molecule type" value="Genomic_DNA"/>
</dbReference>
<organism evidence="7 8">
    <name type="scientific">Candidatus Thiodictyon syntrophicum</name>
    <dbReference type="NCBI Taxonomy" id="1166950"/>
    <lineage>
        <taxon>Bacteria</taxon>
        <taxon>Pseudomonadati</taxon>
        <taxon>Pseudomonadota</taxon>
        <taxon>Gammaproteobacteria</taxon>
        <taxon>Chromatiales</taxon>
        <taxon>Chromatiaceae</taxon>
        <taxon>Thiodictyon</taxon>
    </lineage>
</organism>
<gene>
    <name evidence="7" type="ORF">THSYN_08915</name>
</gene>
<evidence type="ECO:0000313" key="8">
    <source>
        <dbReference type="Proteomes" id="UP000232638"/>
    </source>
</evidence>
<evidence type="ECO:0000313" key="7">
    <source>
        <dbReference type="EMBL" id="AUB81060.1"/>
    </source>
</evidence>
<keyword evidence="3 6" id="KW-0812">Transmembrane</keyword>
<evidence type="ECO:0000256" key="6">
    <source>
        <dbReference type="SAM" id="Phobius"/>
    </source>
</evidence>
<dbReference type="GO" id="GO:0006865">
    <property type="term" value="P:amino acid transport"/>
    <property type="evidence" value="ECO:0007669"/>
    <property type="project" value="InterPro"/>
</dbReference>
<dbReference type="RefSeq" id="WP_100918836.1">
    <property type="nucleotide sequence ID" value="NZ_CP020370.1"/>
</dbReference>
<dbReference type="InterPro" id="IPR001123">
    <property type="entry name" value="LeuE-type"/>
</dbReference>
<dbReference type="GO" id="GO:0005886">
    <property type="term" value="C:plasma membrane"/>
    <property type="evidence" value="ECO:0007669"/>
    <property type="project" value="UniProtKB-SubCell"/>
</dbReference>
<comment type="subcellular location">
    <subcellularLocation>
        <location evidence="1">Cell membrane</location>
        <topology evidence="1">Multi-pass membrane protein</topology>
    </subcellularLocation>
</comment>
<dbReference type="PANTHER" id="PTHR38825">
    <property type="entry name" value="LYSINE EXPORTER PROTEIN (LYSE/YGGA)"/>
    <property type="match status" value="1"/>
</dbReference>
<keyword evidence="5 6" id="KW-0472">Membrane</keyword>
<feature type="transmembrane region" description="Helical" evidence="6">
    <location>
        <begin position="67"/>
        <end position="85"/>
    </location>
</feature>
<reference evidence="7 8" key="1">
    <citation type="submission" date="2017-03" db="EMBL/GenBank/DDBJ databases">
        <title>Complete genome sequence of Candidatus 'Thiodictyon syntrophicum' sp. nov. strain Cad16T, a photolithoautotroph purple sulfur bacterium isolated from an alpine meromictic lake.</title>
        <authorList>
            <person name="Luedin S.M."/>
            <person name="Pothier J.F."/>
            <person name="Danza F."/>
            <person name="Storelli N."/>
            <person name="Wittwer M."/>
            <person name="Tonolla M."/>
        </authorList>
    </citation>
    <scope>NUCLEOTIDE SEQUENCE [LARGE SCALE GENOMIC DNA]</scope>
    <source>
        <strain evidence="7 8">Cad16T</strain>
    </source>
</reference>
<evidence type="ECO:0000256" key="5">
    <source>
        <dbReference type="ARBA" id="ARBA00023136"/>
    </source>
</evidence>
<evidence type="ECO:0008006" key="9">
    <source>
        <dbReference type="Google" id="ProtNLM"/>
    </source>
</evidence>
<proteinExistence type="predicted"/>
<dbReference type="OrthoDB" id="14103at2"/>
<accession>A0A2K8U649</accession>
<evidence type="ECO:0000256" key="4">
    <source>
        <dbReference type="ARBA" id="ARBA00022989"/>
    </source>
</evidence>
<feature type="transmembrane region" description="Helical" evidence="6">
    <location>
        <begin position="141"/>
        <end position="163"/>
    </location>
</feature>
<keyword evidence="2" id="KW-1003">Cell membrane</keyword>
<evidence type="ECO:0000256" key="1">
    <source>
        <dbReference type="ARBA" id="ARBA00004651"/>
    </source>
</evidence>
<sequence>MAFLTIGFLLGLAAGFAPGPVLALVISETLAHGLRSGIKVALAPLMTDLPVIVATVFILARLTHFNHILGIISLTGACFIGYLGYESIRSQGLRLADGQRAPRSLTKGMLTNLLSPYPYLFWFSVGAPTMVKALQLDPSYALAFIGAFYCALVGAKIALALAVETSRSFLSGRMYIYSSRVIGVVLCILALGLFRDGLRLLGFALICG</sequence>
<feature type="transmembrane region" description="Helical" evidence="6">
    <location>
        <begin position="117"/>
        <end position="134"/>
    </location>
</feature>
<evidence type="ECO:0000256" key="3">
    <source>
        <dbReference type="ARBA" id="ARBA00022692"/>
    </source>
</evidence>
<dbReference type="KEGG" id="tsy:THSYN_08915"/>
<keyword evidence="4 6" id="KW-1133">Transmembrane helix</keyword>
<protein>
    <recommendedName>
        <fullName evidence="9">Lysine transporter LysE</fullName>
    </recommendedName>
</protein>